<comment type="caution">
    <text evidence="1">The sequence shown here is derived from an EMBL/GenBank/DDBJ whole genome shotgun (WGS) entry which is preliminary data.</text>
</comment>
<accession>A0ABV9JR11</accession>
<protein>
    <submittedName>
        <fullName evidence="1">Glycosyltransferase</fullName>
    </submittedName>
</protein>
<reference evidence="2" key="1">
    <citation type="journal article" date="2019" name="Int. J. Syst. Evol. Microbiol.">
        <title>The Global Catalogue of Microorganisms (GCM) 10K type strain sequencing project: providing services to taxonomists for standard genome sequencing and annotation.</title>
        <authorList>
            <consortium name="The Broad Institute Genomics Platform"/>
            <consortium name="The Broad Institute Genome Sequencing Center for Infectious Disease"/>
            <person name="Wu L."/>
            <person name="Ma J."/>
        </authorList>
    </citation>
    <scope>NUCLEOTIDE SEQUENCE [LARGE SCALE GENOMIC DNA]</scope>
    <source>
        <strain evidence="2">DT28</strain>
    </source>
</reference>
<organism evidence="1 2">
    <name type="scientific">Rheinheimera marina</name>
    <dbReference type="NCBI Taxonomy" id="1774958"/>
    <lineage>
        <taxon>Bacteria</taxon>
        <taxon>Pseudomonadati</taxon>
        <taxon>Pseudomonadota</taxon>
        <taxon>Gammaproteobacteria</taxon>
        <taxon>Chromatiales</taxon>
        <taxon>Chromatiaceae</taxon>
        <taxon>Rheinheimera</taxon>
    </lineage>
</organism>
<sequence length="413" mass="47200">MQTLLVLGYVWPEPNSSAAGWRMLALLKLFRQKGWRVIFASPAEPGPHRVDLPSFGIEEQQVQLNDSGLEHQLADWQPTVVMFDRFMLEEQFGWRVAKVCPQALRLLDTEDLHFLRQARHQAFKAGRPVSATDLLGETAQREVAAIYRCDLSLIISETELQLLQHQFSLPAALLHYCPFWFEQFPTELTDFDSRRHLVFIGNFRHEPNWQTVLWLKRLWPQLRQRLPQAELHIYGAYPPPKASQLHAPKQGFHIKGWADDSAQVLRDARLLLAPLPFGAGLKGKLVEAMLTGTPSITTPVGAEGIAGSDDWPGAVAEQDQQLIEAVVALYQERELWRQKQQLGLVVAQQRFGPEQAERFWQALMQVLENLPAHRLHNFTGAMLNLHHQRSTQYMAQWIEAKTKLAALQQEKSS</sequence>
<evidence type="ECO:0000313" key="1">
    <source>
        <dbReference type="EMBL" id="MFC4656632.1"/>
    </source>
</evidence>
<name>A0ABV9JR11_9GAMM</name>
<dbReference type="EMBL" id="JBHSGB010000017">
    <property type="protein sequence ID" value="MFC4656632.1"/>
    <property type="molecule type" value="Genomic_DNA"/>
</dbReference>
<dbReference type="Gene3D" id="3.40.50.2000">
    <property type="entry name" value="Glycogen Phosphorylase B"/>
    <property type="match status" value="1"/>
</dbReference>
<dbReference type="CDD" id="cd03801">
    <property type="entry name" value="GT4_PimA-like"/>
    <property type="match status" value="1"/>
</dbReference>
<keyword evidence="2" id="KW-1185">Reference proteome</keyword>
<dbReference type="Proteomes" id="UP001595962">
    <property type="component" value="Unassembled WGS sequence"/>
</dbReference>
<dbReference type="RefSeq" id="WP_377335874.1">
    <property type="nucleotide sequence ID" value="NZ_JBHSGB010000017.1"/>
</dbReference>
<proteinExistence type="predicted"/>
<dbReference type="SUPFAM" id="SSF53756">
    <property type="entry name" value="UDP-Glycosyltransferase/glycogen phosphorylase"/>
    <property type="match status" value="1"/>
</dbReference>
<gene>
    <name evidence="1" type="ORF">ACFO3I_16555</name>
</gene>
<dbReference type="Pfam" id="PF13692">
    <property type="entry name" value="Glyco_trans_1_4"/>
    <property type="match status" value="1"/>
</dbReference>
<evidence type="ECO:0000313" key="2">
    <source>
        <dbReference type="Proteomes" id="UP001595962"/>
    </source>
</evidence>